<evidence type="ECO:0000313" key="2">
    <source>
        <dbReference type="Proteomes" id="UP000828048"/>
    </source>
</evidence>
<accession>A0ACB7ZMS0</accession>
<comment type="caution">
    <text evidence="1">The sequence shown here is derived from an EMBL/GenBank/DDBJ whole genome shotgun (WGS) entry which is preliminary data.</text>
</comment>
<reference evidence="1 2" key="1">
    <citation type="journal article" date="2021" name="Hortic Res">
        <title>High-quality reference genome and annotation aids understanding of berry development for evergreen blueberry (Vaccinium darrowii).</title>
        <authorList>
            <person name="Yu J."/>
            <person name="Hulse-Kemp A.M."/>
            <person name="Babiker E."/>
            <person name="Staton M."/>
        </authorList>
    </citation>
    <scope>NUCLEOTIDE SEQUENCE [LARGE SCALE GENOMIC DNA]</scope>
    <source>
        <strain evidence="2">cv. NJ 8807/NJ 8810</strain>
        <tissue evidence="1">Young leaf</tissue>
    </source>
</reference>
<dbReference type="Proteomes" id="UP000828048">
    <property type="component" value="Chromosome 9"/>
</dbReference>
<protein>
    <submittedName>
        <fullName evidence="1">Uncharacterized protein</fullName>
    </submittedName>
</protein>
<proteinExistence type="predicted"/>
<keyword evidence="2" id="KW-1185">Reference proteome</keyword>
<gene>
    <name evidence="1" type="ORF">Vadar_025395</name>
</gene>
<sequence>MFVNGIISNIFSGFISIDCGYNGSDNPRSETKLWYTSDAAYVDTGTNYDGVSSYLAPTLPNLRSFPQGIKNCYTIKLPEQANGNKYLIRASFMYGNYDFQNKPPEFDLYLDGDHWTTIKTQNDQSAFVFAEIIHFPATAYIHVCLVNTGHGTPFISALELRPFDDLAYQTEPGSSGSLKLFTRVDVGSIVDEGLRYPYDMYDRFWLPDVNEYDRVWLTDTRVGFITDPSWKLIQAPSNDSISSYTSTDYELPNMVMATAVKPVNGSNSLNFSFVLDDWNQKLYVYMHFVEIETVEPYRDFDIYLNDKFWASVNVLDEQKSISGTVPKTNVSQLSFSIRATKDSTLPPILNAIEVYELQQSPTNQSEGEGSNDEFPLLLDMLVDAIRNIKSAYRVEKNWQGDPCVPRQFSWDGLQCNYDSNFARIISLDLSSSSLSGNMDISFSSLESLESLDLSNNNLTGQVPNFLSLPFLKTLNLSHNNFTGSVPSALIEKSKTGSLTLSVEGNPHLFQDENLSKCQADSCAKKKDYVVPVIASIASCLVIGVVILAIWCSLKRKKQREDILKYCNFEAEMVERNRHFTYSELKTITNNFQKVLGKGASGLVYAGHLIDGTRTQVAVKMLYPQSTQGPNHFRTEARLLTKMHHRNLVSIIGFCNDGTHMGLIYEYMANGTVREHLSGESSNILSWEGRLQIASDAAQGLEYLHDGCEPPIIHRDIKTVNILLAENMEAKISDFGISRLMPFDGWPPVATAVAGTPGYMDPEYLVSNELNKKSDVYSFGIVLLELITGKPPVLRTHETPHIVDWVRPMVERTEIKEIVDSRLNGDFGTDSAWKVVETAMACVEHNSIRRPAMRQVVAKLRECVEMEIDRVKDRRENEAYNSASGGSFYVSLGSSVGAPYATWTTLQRILRVVCEFVSENVRFQISKWIVYL</sequence>
<dbReference type="EMBL" id="CM037159">
    <property type="protein sequence ID" value="KAH7866816.1"/>
    <property type="molecule type" value="Genomic_DNA"/>
</dbReference>
<name>A0ACB7ZMS0_9ERIC</name>
<evidence type="ECO:0000313" key="1">
    <source>
        <dbReference type="EMBL" id="KAH7866816.1"/>
    </source>
</evidence>
<organism evidence="1 2">
    <name type="scientific">Vaccinium darrowii</name>
    <dbReference type="NCBI Taxonomy" id="229202"/>
    <lineage>
        <taxon>Eukaryota</taxon>
        <taxon>Viridiplantae</taxon>
        <taxon>Streptophyta</taxon>
        <taxon>Embryophyta</taxon>
        <taxon>Tracheophyta</taxon>
        <taxon>Spermatophyta</taxon>
        <taxon>Magnoliopsida</taxon>
        <taxon>eudicotyledons</taxon>
        <taxon>Gunneridae</taxon>
        <taxon>Pentapetalae</taxon>
        <taxon>asterids</taxon>
        <taxon>Ericales</taxon>
        <taxon>Ericaceae</taxon>
        <taxon>Vaccinioideae</taxon>
        <taxon>Vaccinieae</taxon>
        <taxon>Vaccinium</taxon>
    </lineage>
</organism>